<dbReference type="PANTHER" id="PTHR16121">
    <property type="entry name" value="CAP-SPECIFIC MRNA (NUCLEOSIDE-2'-O-)-METHYLTRANSFERASE 1-RELATED"/>
    <property type="match status" value="1"/>
</dbReference>
<keyword evidence="4 7" id="KW-0808">Transferase</keyword>
<keyword evidence="9" id="KW-1185">Reference proteome</keyword>
<protein>
    <recommendedName>
        <fullName evidence="2">Cap-specific mRNA (nucleoside-2'-O-)-methyltransferase 2</fullName>
        <ecNumber evidence="1">2.1.1.296</ecNumber>
    </recommendedName>
</protein>
<feature type="active site" description="Proton acceptor" evidence="7">
    <location>
        <position position="281"/>
    </location>
</feature>
<dbReference type="Pfam" id="PF01728">
    <property type="entry name" value="FtsJ"/>
    <property type="match status" value="1"/>
</dbReference>
<dbReference type="AlphaFoldDB" id="A0A9W3BFF2"/>
<feature type="domain" description="Adrift-type SAM-dependent 2'-O-MTase" evidence="8">
    <location>
        <begin position="115"/>
        <end position="328"/>
    </location>
</feature>
<dbReference type="OMA" id="CELIAAC"/>
<dbReference type="InterPro" id="IPR025807">
    <property type="entry name" value="Adrift-typ_MeTrfase"/>
</dbReference>
<evidence type="ECO:0000256" key="1">
    <source>
        <dbReference type="ARBA" id="ARBA00012770"/>
    </source>
</evidence>
<dbReference type="Gene3D" id="3.40.50.12760">
    <property type="match status" value="2"/>
</dbReference>
<evidence type="ECO:0000256" key="4">
    <source>
        <dbReference type="ARBA" id="ARBA00022679"/>
    </source>
</evidence>
<evidence type="ECO:0000256" key="2">
    <source>
        <dbReference type="ARBA" id="ARBA00021134"/>
    </source>
</evidence>
<dbReference type="GO" id="GO:0004483">
    <property type="term" value="F:methyltransferase cap1 activity"/>
    <property type="evidence" value="ECO:0007669"/>
    <property type="project" value="UniProtKB-ARBA"/>
</dbReference>
<proteinExistence type="predicted"/>
<dbReference type="GO" id="GO:0032259">
    <property type="term" value="P:methylation"/>
    <property type="evidence" value="ECO:0007669"/>
    <property type="project" value="UniProtKB-KW"/>
</dbReference>
<name>A0A9W3BFF2_BIOGL</name>
<evidence type="ECO:0000313" key="10">
    <source>
        <dbReference type="RefSeq" id="XP_055898163.1"/>
    </source>
</evidence>
<dbReference type="RefSeq" id="XP_055898163.1">
    <property type="nucleotide sequence ID" value="XM_056042188.1"/>
</dbReference>
<feature type="binding site" evidence="7">
    <location>
        <position position="168"/>
    </location>
    <ligand>
        <name>S-adenosyl-L-methionine</name>
        <dbReference type="ChEBI" id="CHEBI:59789"/>
    </ligand>
</feature>
<dbReference type="GO" id="GO:0005737">
    <property type="term" value="C:cytoplasm"/>
    <property type="evidence" value="ECO:0007669"/>
    <property type="project" value="TreeGrafter"/>
</dbReference>
<evidence type="ECO:0000256" key="3">
    <source>
        <dbReference type="ARBA" id="ARBA00022603"/>
    </source>
</evidence>
<keyword evidence="5 7" id="KW-0949">S-adenosyl-L-methionine</keyword>
<accession>A0A9W3BFF2</accession>
<dbReference type="GO" id="GO:0120550">
    <property type="term" value="F:methyltransferase cap2 activity"/>
    <property type="evidence" value="ECO:0007669"/>
    <property type="project" value="UniProtKB-EC"/>
</dbReference>
<sequence length="798" mass="92338">MAKRNWRDSDSSKCSQTLDHLSHSYDLKDVESLFDKSFGFDSLAFHDDLIETWVGEDPVLTEKTVQDSELLTLKDTLNEIKDKLSSKDIEEWHNHTTRCNLAAAIIPYVKDAGVELCTQAWVKFYELLNSFSLVPQNKFLSVHLCEAPGAFVTCLNYHLQNTKFRHMWDWRATTLNPYYEGNSLDATIPDDRLIRHTYSQWYFGRDGSGDITCRGYLEDLHSYMSKVKQDQEMDIFLVTADGSRDCQINPAEQEALVSRLHYCELIAACLLLAKGGNFVLKVFTLFEPASVALMFLLNLLFKEVHAKKPATSKSGNSEVYLVCLNFRNNVKIETLWKLLEVIVYNEKPGTLQFKHDIPSAFLQQHLKCCQLFSEWQADTIEFNISLYENFSQKAERELESKQKLALDLFLKKTRFQARHRTKRLSEYKRDKSSFYIPQNNQLQPLSKWPQKHLKGTFYLRQNLSSMSWEERIEHLEHHDLMCPDKILRNQEVFKDEEFDEWSDVEKGRPFSFILNSRLCDTALMSDMTMLVTNSDLSNMKKLGYQEHVNEVGQLLSEIISPFGNSDRSSSFQSKKGEVCPTVVFWDVDQGTESTFPIYQSFMNKVDSGHFNVQHVIDDKDLAATLRSARYIIVNVTRAPGKVDAKNPFQSDYEELMIRKNVIFAVTQVLKHLKHGSQLILLTALSLTRMTAGLVYSLARSFESTSVKCHPNLWLHQMFVFTKFQHLCPALGQHLRDLSDQLCSETSTTSECLLEVVSFAFILNDRKYVQFLTSYNNYMVAGFINLMLDYYKKMNQKVQ</sequence>
<evidence type="ECO:0000313" key="9">
    <source>
        <dbReference type="Proteomes" id="UP001165740"/>
    </source>
</evidence>
<comment type="catalytic activity">
    <reaction evidence="6">
        <text>a 5'-end (N(7)-methyl 5'-triphosphoguanosine)-(2'-O-methyl-ribonucleoside)-(ribonucleotide) in mRNA + S-adenosyl-L-methionine = a 5'-end (N(7)-methyl 5'-triphosphoguanosine)-(2'-O-methyl-ribonucleoside)-(2'-O-methyl-ribonucleotide) in mRNA + S-adenosyl-L-homocysteine + H(+)</text>
        <dbReference type="Rhea" id="RHEA:67024"/>
        <dbReference type="Rhea" id="RHEA-COMP:17169"/>
        <dbReference type="Rhea" id="RHEA-COMP:17170"/>
        <dbReference type="ChEBI" id="CHEBI:15378"/>
        <dbReference type="ChEBI" id="CHEBI:57856"/>
        <dbReference type="ChEBI" id="CHEBI:59789"/>
        <dbReference type="ChEBI" id="CHEBI:167612"/>
        <dbReference type="ChEBI" id="CHEBI:167614"/>
        <dbReference type="EC" id="2.1.1.296"/>
    </reaction>
</comment>
<evidence type="ECO:0000256" key="6">
    <source>
        <dbReference type="ARBA" id="ARBA00049477"/>
    </source>
</evidence>
<organism evidence="9 10">
    <name type="scientific">Biomphalaria glabrata</name>
    <name type="common">Bloodfluke planorb</name>
    <name type="synonym">Freshwater snail</name>
    <dbReference type="NCBI Taxonomy" id="6526"/>
    <lineage>
        <taxon>Eukaryota</taxon>
        <taxon>Metazoa</taxon>
        <taxon>Spiralia</taxon>
        <taxon>Lophotrochozoa</taxon>
        <taxon>Mollusca</taxon>
        <taxon>Gastropoda</taxon>
        <taxon>Heterobranchia</taxon>
        <taxon>Euthyneura</taxon>
        <taxon>Panpulmonata</taxon>
        <taxon>Hygrophila</taxon>
        <taxon>Lymnaeoidea</taxon>
        <taxon>Planorbidae</taxon>
        <taxon>Biomphalaria</taxon>
    </lineage>
</organism>
<dbReference type="GO" id="GO:0006370">
    <property type="term" value="P:7-methylguanosine mRNA capping"/>
    <property type="evidence" value="ECO:0007669"/>
    <property type="project" value="TreeGrafter"/>
</dbReference>
<keyword evidence="3 7" id="KW-0489">Methyltransferase</keyword>
<dbReference type="InterPro" id="IPR002877">
    <property type="entry name" value="RNA_MeTrfase_FtsJ_dom"/>
</dbReference>
<dbReference type="OrthoDB" id="429597at2759"/>
<dbReference type="InterPro" id="IPR029063">
    <property type="entry name" value="SAM-dependent_MTases_sf"/>
</dbReference>
<dbReference type="PROSITE" id="PS51614">
    <property type="entry name" value="SAM_MT_ADRIFT"/>
    <property type="match status" value="1"/>
</dbReference>
<feature type="binding site" evidence="7">
    <location>
        <position position="149"/>
    </location>
    <ligand>
        <name>S-adenosyl-L-methionine</name>
        <dbReference type="ChEBI" id="CHEBI:59789"/>
    </ligand>
</feature>
<evidence type="ECO:0000259" key="8">
    <source>
        <dbReference type="PROSITE" id="PS51614"/>
    </source>
</evidence>
<gene>
    <name evidence="10" type="primary">LOC106063510</name>
</gene>
<dbReference type="Proteomes" id="UP001165740">
    <property type="component" value="Chromosome 9"/>
</dbReference>
<dbReference type="PANTHER" id="PTHR16121:SF2">
    <property type="entry name" value="CAP-SPECIFIC MRNA (NUCLEOSIDE-2'-O-)-METHYLTRANSFERASE 2"/>
    <property type="match status" value="1"/>
</dbReference>
<evidence type="ECO:0000256" key="5">
    <source>
        <dbReference type="ARBA" id="ARBA00022691"/>
    </source>
</evidence>
<dbReference type="GO" id="GO:0005634">
    <property type="term" value="C:nucleus"/>
    <property type="evidence" value="ECO:0007669"/>
    <property type="project" value="TreeGrafter"/>
</dbReference>
<dbReference type="SUPFAM" id="SSF53335">
    <property type="entry name" value="S-adenosyl-L-methionine-dependent methyltransferases"/>
    <property type="match status" value="1"/>
</dbReference>
<dbReference type="InterPro" id="IPR050851">
    <property type="entry name" value="mRNA_Cap_2O-Ribose_MeTrfase"/>
</dbReference>
<dbReference type="EC" id="2.1.1.296" evidence="1"/>
<dbReference type="GeneID" id="106063510"/>
<reference evidence="10" key="1">
    <citation type="submission" date="2025-08" db="UniProtKB">
        <authorList>
            <consortium name="RefSeq"/>
        </authorList>
    </citation>
    <scope>IDENTIFICATION</scope>
</reference>
<evidence type="ECO:0000256" key="7">
    <source>
        <dbReference type="PROSITE-ProRule" id="PRU00946"/>
    </source>
</evidence>
<feature type="binding site" evidence="7">
    <location>
        <position position="241"/>
    </location>
    <ligand>
        <name>S-adenosyl-L-methionine</name>
        <dbReference type="ChEBI" id="CHEBI:59789"/>
    </ligand>
</feature>